<proteinExistence type="predicted"/>
<dbReference type="RefSeq" id="XP_033692389.1">
    <property type="nucleotide sequence ID" value="XM_033827756.1"/>
</dbReference>
<dbReference type="PANTHER" id="PTHR42345:SF2">
    <property type="entry name" value="HELICASE-LIKE PROTEIN"/>
    <property type="match status" value="1"/>
</dbReference>
<dbReference type="GeneID" id="54581086"/>
<feature type="compositionally biased region" description="Basic and acidic residues" evidence="1">
    <location>
        <begin position="53"/>
        <end position="72"/>
    </location>
</feature>
<accession>A0A6A6J3I1</accession>
<organism evidence="2 3">
    <name type="scientific">Trematosphaeria pertusa</name>
    <dbReference type="NCBI Taxonomy" id="390896"/>
    <lineage>
        <taxon>Eukaryota</taxon>
        <taxon>Fungi</taxon>
        <taxon>Dikarya</taxon>
        <taxon>Ascomycota</taxon>
        <taxon>Pezizomycotina</taxon>
        <taxon>Dothideomycetes</taxon>
        <taxon>Pleosporomycetidae</taxon>
        <taxon>Pleosporales</taxon>
        <taxon>Massarineae</taxon>
        <taxon>Trematosphaeriaceae</taxon>
        <taxon>Trematosphaeria</taxon>
    </lineage>
</organism>
<sequence length="1011" mass="110950">MPLRKRLKQSAVDVPAAKAEQKRSKRQRLADFFRSRKQKKPEDKDAASIPVPADKDAARKPARDSKITESTKPRKSSASAEVSSPRTDKAEQPPALEAKEEHKEEPKVEPLSEEHIHALFSGAPHFWIKNTESHAFPRATFPWNEELAVKDVSDSVQLAQPAFSAATLRQHLPDQQRPSEEEKKYTGYDVDIVEVPSMLSAQGLEPGTIGFVHFLELPQSDNLITDLQQSQSSNGFLEAVRNKEQMQSKPERLGIRAVDMSMVHDRLVELGDLFEAFQDSPERMTILNNQSSGDLYANLFGKFLTPPGYDSTADDPTGMKVQIDTLLKILGLKGVWHDFGLVEWRIRLGQILWSDSDLVPEHDTQPLWSERDILLLQILLACELLLRLDAVTSLDVDDVKSQMHVSPQDLEGFLKLKTRKTGWDLVLARRFLENILVVKEGDVNIPIPEQKSRGLLSMLSSSAPKGSSEADNKADIILLPQHQARQLAGLFHFAETVRWPGIDLLLKNLALKLGVPETSQEPVPLPSPHGRFLDPSTPSSISVYGTPLTTPRSNGLLDSYFGHIGKPPLSRNNSLQVPLSTTLLAHADGPDHALNVGGWLSRSYLTGLVLPGEAISHFLMSTLLENDKLAIAALGDSANLYGGFIYGGRTWWSKASVVARVLGCIEGAVECMGWVTFTTLPEALPDGWYAINNDQLQSEQPARIAAGGDMVARDSAVIPGHELTSVKPEDLALPSDPDTPPIPSVELSHWNLSPVNADSLEQDVNSTPGSEAESHVASITFTSLARGGSLALTLSKDVHFITSWPCTPPAASSTPNLPQILKRSQTQLSRSSSKRSTHSTRSASGRSSRHLSRRNSHGYEPLLSHPPDSPAIGPTRVWSPIPDEEPGTSSTPKSEPMNAHPLHVSYKYKIVPATEVLDQNFILPFTMHGYMSPSLSSQNSPKEEKEEGDAKDDNKTVLVLDARSSKDLELLARAWCAEKGLHALVGRVGRTCLACCIREARGIGVNVLIRV</sequence>
<feature type="compositionally biased region" description="Basic and acidic residues" evidence="1">
    <location>
        <begin position="28"/>
        <end position="46"/>
    </location>
</feature>
<dbReference type="EMBL" id="ML987189">
    <property type="protein sequence ID" value="KAF2257385.1"/>
    <property type="molecule type" value="Genomic_DNA"/>
</dbReference>
<dbReference type="AlphaFoldDB" id="A0A6A6J3I1"/>
<dbReference type="OrthoDB" id="5420387at2759"/>
<name>A0A6A6J3I1_9PLEO</name>
<feature type="region of interest" description="Disordered" evidence="1">
    <location>
        <begin position="822"/>
        <end position="899"/>
    </location>
</feature>
<reference evidence="2" key="1">
    <citation type="journal article" date="2020" name="Stud. Mycol.">
        <title>101 Dothideomycetes genomes: a test case for predicting lifestyles and emergence of pathogens.</title>
        <authorList>
            <person name="Haridas S."/>
            <person name="Albert R."/>
            <person name="Binder M."/>
            <person name="Bloem J."/>
            <person name="Labutti K."/>
            <person name="Salamov A."/>
            <person name="Andreopoulos B."/>
            <person name="Baker S."/>
            <person name="Barry K."/>
            <person name="Bills G."/>
            <person name="Bluhm B."/>
            <person name="Cannon C."/>
            <person name="Castanera R."/>
            <person name="Culley D."/>
            <person name="Daum C."/>
            <person name="Ezra D."/>
            <person name="Gonzalez J."/>
            <person name="Henrissat B."/>
            <person name="Kuo A."/>
            <person name="Liang C."/>
            <person name="Lipzen A."/>
            <person name="Lutzoni F."/>
            <person name="Magnuson J."/>
            <person name="Mondo S."/>
            <person name="Nolan M."/>
            <person name="Ohm R."/>
            <person name="Pangilinan J."/>
            <person name="Park H.-J."/>
            <person name="Ramirez L."/>
            <person name="Alfaro M."/>
            <person name="Sun H."/>
            <person name="Tritt A."/>
            <person name="Yoshinaga Y."/>
            <person name="Zwiers L.-H."/>
            <person name="Turgeon B."/>
            <person name="Goodwin S."/>
            <person name="Spatafora J."/>
            <person name="Crous P."/>
            <person name="Grigoriev I."/>
        </authorList>
    </citation>
    <scope>NUCLEOTIDE SEQUENCE</scope>
    <source>
        <strain evidence="2">CBS 122368</strain>
    </source>
</reference>
<feature type="region of interest" description="Disordered" evidence="1">
    <location>
        <begin position="1"/>
        <end position="110"/>
    </location>
</feature>
<dbReference type="PANTHER" id="PTHR42345">
    <property type="entry name" value="TPR_REGION DOMAIN-CONTAINING PROTEIN"/>
    <property type="match status" value="1"/>
</dbReference>
<feature type="region of interest" description="Disordered" evidence="1">
    <location>
        <begin position="933"/>
        <end position="955"/>
    </location>
</feature>
<protein>
    <submittedName>
        <fullName evidence="2">Uncharacterized protein</fullName>
    </submittedName>
</protein>
<feature type="compositionally biased region" description="Polar residues" evidence="1">
    <location>
        <begin position="76"/>
        <end position="85"/>
    </location>
</feature>
<keyword evidence="3" id="KW-1185">Reference proteome</keyword>
<feature type="compositionally biased region" description="Basic and acidic residues" evidence="1">
    <location>
        <begin position="86"/>
        <end position="110"/>
    </location>
</feature>
<gene>
    <name evidence="2" type="ORF">BU26DRAFT_514075</name>
</gene>
<feature type="region of interest" description="Disordered" evidence="1">
    <location>
        <begin position="726"/>
        <end position="748"/>
    </location>
</feature>
<dbReference type="Proteomes" id="UP000800094">
    <property type="component" value="Unassembled WGS sequence"/>
</dbReference>
<evidence type="ECO:0000313" key="3">
    <source>
        <dbReference type="Proteomes" id="UP000800094"/>
    </source>
</evidence>
<feature type="compositionally biased region" description="Low complexity" evidence="1">
    <location>
        <begin position="822"/>
        <end position="831"/>
    </location>
</feature>
<feature type="compositionally biased region" description="Basic residues" evidence="1">
    <location>
        <begin position="847"/>
        <end position="856"/>
    </location>
</feature>
<evidence type="ECO:0000313" key="2">
    <source>
        <dbReference type="EMBL" id="KAF2257385.1"/>
    </source>
</evidence>
<evidence type="ECO:0000256" key="1">
    <source>
        <dbReference type="SAM" id="MobiDB-lite"/>
    </source>
</evidence>